<dbReference type="AlphaFoldDB" id="A0AAD2H5U6"/>
<sequence length="113" mass="12368">MSDKAGLTLPVARVRRYLKAGKYAARVTPTSAVFCTAVLDYMVAELLELAGNCARDQQKKRITPHHVMLAIRNDNELDKLLCNAIILGGGVKSHIHPELLQKKPARSSSTMAV</sequence>
<comment type="subunit">
    <text evidence="3">The nucleosome is a histone octamer containing two molecules each of H2A, H2B, H3 and H4 assembled in one H3-H4 heterotetramer and two H2A-H2B heterodimers. The octamer wraps approximately 147 bp of DNA.</text>
</comment>
<dbReference type="InterPro" id="IPR002119">
    <property type="entry name" value="Histone_H2A"/>
</dbReference>
<dbReference type="GO" id="GO:0003677">
    <property type="term" value="F:DNA binding"/>
    <property type="evidence" value="ECO:0007669"/>
    <property type="project" value="UniProtKB-KW"/>
</dbReference>
<reference evidence="6" key="1">
    <citation type="submission" date="2023-11" db="EMBL/GenBank/DDBJ databases">
        <authorList>
            <person name="De Vega J J."/>
            <person name="De Vega J J."/>
        </authorList>
    </citation>
    <scope>NUCLEOTIDE SEQUENCE</scope>
</reference>
<dbReference type="Gene3D" id="1.10.20.10">
    <property type="entry name" value="Histone, subunit A"/>
    <property type="match status" value="1"/>
</dbReference>
<evidence type="ECO:0000256" key="3">
    <source>
        <dbReference type="RuleBase" id="RU003767"/>
    </source>
</evidence>
<comment type="similarity">
    <text evidence="1 3">Belongs to the histone H2A family.</text>
</comment>
<comment type="subcellular location">
    <subcellularLocation>
        <location evidence="3">Nucleus</location>
    </subcellularLocation>
</comment>
<keyword evidence="3" id="KW-0544">Nucleosome core</keyword>
<accession>A0AAD2H5U6</accession>
<dbReference type="PRINTS" id="PR00620">
    <property type="entry name" value="HISTONEH2A"/>
</dbReference>
<dbReference type="CDD" id="cd00074">
    <property type="entry name" value="HFD_H2A"/>
    <property type="match status" value="1"/>
</dbReference>
<dbReference type="GO" id="GO:0005634">
    <property type="term" value="C:nucleus"/>
    <property type="evidence" value="ECO:0007669"/>
    <property type="project" value="UniProtKB-SubCell"/>
</dbReference>
<dbReference type="InterPro" id="IPR032454">
    <property type="entry name" value="Histone_H2A_C"/>
</dbReference>
<feature type="domain" description="Core Histone H2A/H2B/H3" evidence="4">
    <location>
        <begin position="2"/>
        <end position="72"/>
    </location>
</feature>
<evidence type="ECO:0000313" key="6">
    <source>
        <dbReference type="EMBL" id="CAK5269280.1"/>
    </source>
</evidence>
<evidence type="ECO:0000259" key="4">
    <source>
        <dbReference type="Pfam" id="PF00125"/>
    </source>
</evidence>
<gene>
    <name evidence="6" type="ORF">MYCIT1_LOCUS12880</name>
</gene>
<dbReference type="SUPFAM" id="SSF47113">
    <property type="entry name" value="Histone-fold"/>
    <property type="match status" value="1"/>
</dbReference>
<evidence type="ECO:0000256" key="2">
    <source>
        <dbReference type="ARBA" id="ARBA00022990"/>
    </source>
</evidence>
<keyword evidence="3" id="KW-0238">DNA-binding</keyword>
<keyword evidence="2" id="KW-0007">Acetylation</keyword>
<dbReference type="GO" id="GO:0030527">
    <property type="term" value="F:structural constituent of chromatin"/>
    <property type="evidence" value="ECO:0007669"/>
    <property type="project" value="InterPro"/>
</dbReference>
<dbReference type="Pfam" id="PF00125">
    <property type="entry name" value="Histone"/>
    <property type="match status" value="1"/>
</dbReference>
<comment type="caution">
    <text evidence="6">The sequence shown here is derived from an EMBL/GenBank/DDBJ whole genome shotgun (WGS) entry which is preliminary data.</text>
</comment>
<dbReference type="InterPro" id="IPR007125">
    <property type="entry name" value="H2A/H2B/H3"/>
</dbReference>
<evidence type="ECO:0000313" key="7">
    <source>
        <dbReference type="Proteomes" id="UP001295794"/>
    </source>
</evidence>
<name>A0AAD2H5U6_9AGAR</name>
<proteinExistence type="inferred from homology"/>
<dbReference type="GO" id="GO:0046982">
    <property type="term" value="F:protein heterodimerization activity"/>
    <property type="evidence" value="ECO:0007669"/>
    <property type="project" value="InterPro"/>
</dbReference>
<dbReference type="Proteomes" id="UP001295794">
    <property type="component" value="Unassembled WGS sequence"/>
</dbReference>
<dbReference type="GO" id="GO:0000786">
    <property type="term" value="C:nucleosome"/>
    <property type="evidence" value="ECO:0007669"/>
    <property type="project" value="UniProtKB-KW"/>
</dbReference>
<evidence type="ECO:0000259" key="5">
    <source>
        <dbReference type="Pfam" id="PF16211"/>
    </source>
</evidence>
<dbReference type="EMBL" id="CAVNYO010000144">
    <property type="protein sequence ID" value="CAK5269280.1"/>
    <property type="molecule type" value="Genomic_DNA"/>
</dbReference>
<evidence type="ECO:0000256" key="1">
    <source>
        <dbReference type="ARBA" id="ARBA00010691"/>
    </source>
</evidence>
<dbReference type="PANTHER" id="PTHR23430">
    <property type="entry name" value="HISTONE H2A"/>
    <property type="match status" value="1"/>
</dbReference>
<feature type="domain" description="Histone H2A C-terminal" evidence="5">
    <location>
        <begin position="76"/>
        <end position="108"/>
    </location>
</feature>
<keyword evidence="3" id="KW-0158">Chromosome</keyword>
<protein>
    <recommendedName>
        <fullName evidence="3">Histone H2A</fullName>
    </recommendedName>
</protein>
<dbReference type="Pfam" id="PF16211">
    <property type="entry name" value="Histone_H2A_C"/>
    <property type="match status" value="1"/>
</dbReference>
<dbReference type="InterPro" id="IPR009072">
    <property type="entry name" value="Histone-fold"/>
</dbReference>
<keyword evidence="3" id="KW-0539">Nucleus</keyword>
<organism evidence="6 7">
    <name type="scientific">Mycena citricolor</name>
    <dbReference type="NCBI Taxonomy" id="2018698"/>
    <lineage>
        <taxon>Eukaryota</taxon>
        <taxon>Fungi</taxon>
        <taxon>Dikarya</taxon>
        <taxon>Basidiomycota</taxon>
        <taxon>Agaricomycotina</taxon>
        <taxon>Agaricomycetes</taxon>
        <taxon>Agaricomycetidae</taxon>
        <taxon>Agaricales</taxon>
        <taxon>Marasmiineae</taxon>
        <taxon>Mycenaceae</taxon>
        <taxon>Mycena</taxon>
    </lineage>
</organism>
<keyword evidence="7" id="KW-1185">Reference proteome</keyword>
<dbReference type="SMART" id="SM00414">
    <property type="entry name" value="H2A"/>
    <property type="match status" value="1"/>
</dbReference>